<dbReference type="Proteomes" id="UP000269396">
    <property type="component" value="Unassembled WGS sequence"/>
</dbReference>
<keyword evidence="4" id="KW-1185">Reference proteome</keyword>
<evidence type="ECO:0000313" key="3">
    <source>
        <dbReference type="EMBL" id="VDP50493.1"/>
    </source>
</evidence>
<feature type="compositionally biased region" description="Polar residues" evidence="1">
    <location>
        <begin position="663"/>
        <end position="676"/>
    </location>
</feature>
<feature type="domain" description="Protein kinase" evidence="2">
    <location>
        <begin position="12"/>
        <end position="388"/>
    </location>
</feature>
<dbReference type="PROSITE" id="PS00108">
    <property type="entry name" value="PROTEIN_KINASE_ST"/>
    <property type="match status" value="1"/>
</dbReference>
<dbReference type="GO" id="GO:0005524">
    <property type="term" value="F:ATP binding"/>
    <property type="evidence" value="ECO:0007669"/>
    <property type="project" value="InterPro"/>
</dbReference>
<dbReference type="EMBL" id="UZAL01029806">
    <property type="protein sequence ID" value="VDP50493.1"/>
    <property type="molecule type" value="Genomic_DNA"/>
</dbReference>
<evidence type="ECO:0000313" key="4">
    <source>
        <dbReference type="Proteomes" id="UP000269396"/>
    </source>
</evidence>
<dbReference type="SMART" id="SM00220">
    <property type="entry name" value="S_TKc"/>
    <property type="match status" value="1"/>
</dbReference>
<dbReference type="InterPro" id="IPR050588">
    <property type="entry name" value="WNK_Ser-Thr_kinase"/>
</dbReference>
<dbReference type="InterPro" id="IPR008271">
    <property type="entry name" value="Ser/Thr_kinase_AS"/>
</dbReference>
<dbReference type="Gene3D" id="1.10.510.10">
    <property type="entry name" value="Transferase(Phosphotransferase) domain 1"/>
    <property type="match status" value="1"/>
</dbReference>
<dbReference type="InterPro" id="IPR000719">
    <property type="entry name" value="Prot_kinase_dom"/>
</dbReference>
<dbReference type="InterPro" id="IPR011009">
    <property type="entry name" value="Kinase-like_dom_sf"/>
</dbReference>
<dbReference type="AlphaFoldDB" id="A0A183P5B9"/>
<dbReference type="SUPFAM" id="SSF56112">
    <property type="entry name" value="Protein kinase-like (PK-like)"/>
    <property type="match status" value="1"/>
</dbReference>
<organism evidence="3 4">
    <name type="scientific">Schistosoma mattheei</name>
    <dbReference type="NCBI Taxonomy" id="31246"/>
    <lineage>
        <taxon>Eukaryota</taxon>
        <taxon>Metazoa</taxon>
        <taxon>Spiralia</taxon>
        <taxon>Lophotrochozoa</taxon>
        <taxon>Platyhelminthes</taxon>
        <taxon>Trematoda</taxon>
        <taxon>Digenea</taxon>
        <taxon>Strigeidida</taxon>
        <taxon>Schistosomatoidea</taxon>
        <taxon>Schistosomatidae</taxon>
        <taxon>Schistosoma</taxon>
    </lineage>
</organism>
<evidence type="ECO:0000259" key="2">
    <source>
        <dbReference type="PROSITE" id="PS50011"/>
    </source>
</evidence>
<dbReference type="STRING" id="31246.A0A183P5B9"/>
<feature type="compositionally biased region" description="Polar residues" evidence="1">
    <location>
        <begin position="1"/>
        <end position="29"/>
    </location>
</feature>
<feature type="region of interest" description="Disordered" evidence="1">
    <location>
        <begin position="1"/>
        <end position="88"/>
    </location>
</feature>
<gene>
    <name evidence="3" type="ORF">SMTD_LOCUS9555</name>
</gene>
<feature type="compositionally biased region" description="Pro residues" evidence="1">
    <location>
        <begin position="591"/>
        <end position="601"/>
    </location>
</feature>
<accession>A0A183P5B9</accession>
<dbReference type="Pfam" id="PF00069">
    <property type="entry name" value="Pkinase"/>
    <property type="match status" value="1"/>
</dbReference>
<protein>
    <recommendedName>
        <fullName evidence="2">Protein kinase domain-containing protein</fullName>
    </recommendedName>
</protein>
<feature type="region of interest" description="Disordered" evidence="1">
    <location>
        <begin position="573"/>
        <end position="602"/>
    </location>
</feature>
<name>A0A183P5B9_9TREM</name>
<dbReference type="GO" id="GO:0004672">
    <property type="term" value="F:protein kinase activity"/>
    <property type="evidence" value="ECO:0007669"/>
    <property type="project" value="InterPro"/>
</dbReference>
<dbReference type="PANTHER" id="PTHR13902">
    <property type="entry name" value="SERINE/THREONINE-PROTEIN KINASE WNK WITH NO LYSINE -RELATED"/>
    <property type="match status" value="1"/>
</dbReference>
<proteinExistence type="predicted"/>
<feature type="compositionally biased region" description="Low complexity" evidence="1">
    <location>
        <begin position="684"/>
        <end position="700"/>
    </location>
</feature>
<evidence type="ECO:0000256" key="1">
    <source>
        <dbReference type="SAM" id="MobiDB-lite"/>
    </source>
</evidence>
<dbReference type="PROSITE" id="PS50011">
    <property type="entry name" value="PROTEIN_KINASE_DOM"/>
    <property type="match status" value="1"/>
</dbReference>
<reference evidence="3 4" key="1">
    <citation type="submission" date="2018-11" db="EMBL/GenBank/DDBJ databases">
        <authorList>
            <consortium name="Pathogen Informatics"/>
        </authorList>
    </citation>
    <scope>NUCLEOTIDE SEQUENCE [LARGE SCALE GENOMIC DNA]</scope>
    <source>
        <strain>Denwood</strain>
        <strain evidence="4">Zambia</strain>
    </source>
</reference>
<feature type="region of interest" description="Disordered" evidence="1">
    <location>
        <begin position="663"/>
        <end position="707"/>
    </location>
</feature>
<sequence length="837" mass="92094">MNASIHQQVSKNEQVTESSSGADGNATDTSVHKTEDTDLLNRSAFRRDSGSRSTTKKVKIVDPKQNVEADSDDEDLLSQPSITGREHVDTKEKRQAMFRETEIMLKMNHPHIVRCFDVFREWIDMEDPNNQIEEKGVVIIQELMGEGTLKSVIRKNFLDGQCILKFPLITRWWHQILDALRYMHHKIQPPILHRDLKADNCFLYGASDEEYLNVKVGDFGLATHVSNSGRKTMLGTLGFMAPEIFDEKYDEKVDIYAFGMLMLEPKTLPVEVEPNYDNATDRAEVLDRFVRSLGNPETRNPNFNLRLRFRDKKMLQELGLDDGESLEFDLDIYKAEDQDIPDLIHNLRLGYEDKLWRVFENPKQPDKKVVSSHLDKLFSSIRLQMQFLVKVLLGKRWKAILDSLVQDQPVRKKQEGASTIDEDDESDTDAYDTSSFTIIGKYKSKWNRAKKLLEKEIQAYRNSTITVSSASSSNVICSAVNTIAPTLTSSVTSTTPMLAVVVSQSNMDTMHNPVSASGVGTPGQVSIVLPSKTISEPVDSYYSNPYSSHQVSSTGPGLTSIGKFTVTVPPSATAAPATPNVLPSLSVNGPGPTPSPTPIPPQQSVVIQKSSEVPISSCSNSSTTLYAAPVSLQTDVNLCARRPISDQKSTIITPNISLQVSTAPLAGGSSSQQPLNQKPPLPFQSHQSIPSISTSQTQSSGFVPPQSPLLKSDMDSTHLNNLDTIARSAMILQQVLQGITSNSIANPPVSTTESFLNSQAEGANQNHPVSSVFAPPILSDNQSVIQQSQHPTSIKNQFQSHVGTLNVNDVGTSLQTVTPGLGGIQHSNSALQSKVQF</sequence>